<gene>
    <name evidence="2" type="ORF">KAK11_11340</name>
</gene>
<keyword evidence="1" id="KW-0472">Membrane</keyword>
<protein>
    <submittedName>
        <fullName evidence="2">Uncharacterized protein</fullName>
    </submittedName>
</protein>
<reference evidence="2 3" key="1">
    <citation type="submission" date="2021-04" db="EMBL/GenBank/DDBJ databases">
        <title>The genome sequence of type strain Ideonella paludis KCTC 32238.</title>
        <authorList>
            <person name="Liu Y."/>
        </authorList>
    </citation>
    <scope>NUCLEOTIDE SEQUENCE [LARGE SCALE GENOMIC DNA]</scope>
    <source>
        <strain evidence="2 3">KCTC 32238</strain>
    </source>
</reference>
<evidence type="ECO:0000313" key="3">
    <source>
        <dbReference type="Proteomes" id="UP000672097"/>
    </source>
</evidence>
<dbReference type="RefSeq" id="WP_210809239.1">
    <property type="nucleotide sequence ID" value="NZ_JAGQDG010000004.1"/>
</dbReference>
<dbReference type="Proteomes" id="UP000672097">
    <property type="component" value="Unassembled WGS sequence"/>
</dbReference>
<comment type="caution">
    <text evidence="2">The sequence shown here is derived from an EMBL/GenBank/DDBJ whole genome shotgun (WGS) entry which is preliminary data.</text>
</comment>
<keyword evidence="1" id="KW-0812">Transmembrane</keyword>
<keyword evidence="3" id="KW-1185">Reference proteome</keyword>
<organism evidence="2 3">
    <name type="scientific">Ideonella paludis</name>
    <dbReference type="NCBI Taxonomy" id="1233411"/>
    <lineage>
        <taxon>Bacteria</taxon>
        <taxon>Pseudomonadati</taxon>
        <taxon>Pseudomonadota</taxon>
        <taxon>Betaproteobacteria</taxon>
        <taxon>Burkholderiales</taxon>
        <taxon>Sphaerotilaceae</taxon>
        <taxon>Ideonella</taxon>
    </lineage>
</organism>
<evidence type="ECO:0000256" key="1">
    <source>
        <dbReference type="SAM" id="Phobius"/>
    </source>
</evidence>
<evidence type="ECO:0000313" key="2">
    <source>
        <dbReference type="EMBL" id="MBQ0935921.1"/>
    </source>
</evidence>
<accession>A0ABS5DXP1</accession>
<feature type="transmembrane region" description="Helical" evidence="1">
    <location>
        <begin position="13"/>
        <end position="37"/>
    </location>
</feature>
<sequence>MNALADFWASANAFFWIGLLVSSIVGFALGYLASVLAGPHTKRFTERVEGGAVRDLLQLNGADVIIVVPHQPGPHSRRLPQLAVEDVLALRNIFDVLAEIGIKNPKIRHPENLDDSDFKKNIITIGGSIRNAFTAEVLRWPVNGDILEFVRSSIHPNQVELHRGPTTVYHSPSYDEATSDQPRATSKDVALILRRPNPRSETKSVLVVAGIRGTGTWGASDYLRKHARALAERVSRDQGGAMAHGFLALLEVEYQNFDISRTKVKDVASILDDA</sequence>
<keyword evidence="1" id="KW-1133">Transmembrane helix</keyword>
<dbReference type="EMBL" id="JAGQDG010000004">
    <property type="protein sequence ID" value="MBQ0935921.1"/>
    <property type="molecule type" value="Genomic_DNA"/>
</dbReference>
<name>A0ABS5DXP1_9BURK</name>
<proteinExistence type="predicted"/>